<dbReference type="EMBL" id="CAEQ01000847">
    <property type="protein sequence ID" value="CCD12720.1"/>
    <property type="molecule type" value="Genomic_DNA"/>
</dbReference>
<dbReference type="OMA" id="DANISPC"/>
<feature type="region of interest" description="Disordered" evidence="1">
    <location>
        <begin position="92"/>
        <end position="116"/>
    </location>
</feature>
<name>F9W6B5_TRYCI</name>
<feature type="compositionally biased region" description="Polar residues" evidence="1">
    <location>
        <begin position="92"/>
        <end position="104"/>
    </location>
</feature>
<feature type="transmembrane region" description="Helical" evidence="2">
    <location>
        <begin position="331"/>
        <end position="351"/>
    </location>
</feature>
<sequence>MHGVHFPSCEAEKKGTDTAGNASAPLCSVWLQDLLKADDHEVVSSLCLDVFAKTEASGRSVIENGEYLERLSADRDFRRLKSLWTPNPSIVNTTHRSSIGASNSGREDHDQSSTLGWYEEGSRNRVSCGEGLSGVDMLREPSALRHLCDESAPLCRGLFVEGGDDAAVSGVEHASSVRSYGTLAGGGCDDQSVSVDVGEVTCSSMRPHYNDEFPVFSCVNFLDPTFRDAGDPDRPVDHSCGSGVVATSKGGKRGQWVSSMAVHLLAVSIISALFLRNGSYALVGQTYSTAGTAQKQHITSVLVSIHAAGTALFLTVALMCFRWCNLLPHNVLLASVTVTIIDTLCASYGFFSHVDYPLAMSEGLQAISLACALVSLLFLTCVNAEGVVGPPLLALLLCQVWFVCGVFNLIAFPTSIYGISTTLVEVLGASFVMVLVVLTAGVYYLVPPAVFQPLLLTAADATASLGFLSCIRSINVSFWFRSVACGCLVAICHLLVVYCTGIALWGPGHLTPKSFNATGDRSAVSAVNTDGMDSVALMFLTAAVALPVGVVPQFGPLVHFVELGPAAAAVIFLVLVTFDGSTLTIALSIGCGAAAGVSLAGLWRSLAAVRWERLVAQGFPEKRVRCVAAASRVGDIALLAVAPVVVTAVVCSGCVALAVGLSVWIPSVCGDHKLGFGCDDTSRPGHGHAVRLIAVVLGSVTLILELISGLLCFFTSSHTHHAGTAR</sequence>
<keyword evidence="4" id="KW-1185">Reference proteome</keyword>
<keyword evidence="2" id="KW-0472">Membrane</keyword>
<feature type="transmembrane region" description="Helical" evidence="2">
    <location>
        <begin position="450"/>
        <end position="471"/>
    </location>
</feature>
<evidence type="ECO:0000256" key="1">
    <source>
        <dbReference type="SAM" id="MobiDB-lite"/>
    </source>
</evidence>
<feature type="transmembrane region" description="Helical" evidence="2">
    <location>
        <begin position="256"/>
        <end position="276"/>
    </location>
</feature>
<feature type="transmembrane region" description="Helical" evidence="2">
    <location>
        <begin position="297"/>
        <end position="319"/>
    </location>
</feature>
<dbReference type="VEuPathDB" id="TriTrypDB:TcIL3000_0_35770"/>
<dbReference type="AlphaFoldDB" id="F9W6B5"/>
<feature type="transmembrane region" description="Helical" evidence="2">
    <location>
        <begin position="638"/>
        <end position="665"/>
    </location>
</feature>
<organism evidence="3 4">
    <name type="scientific">Trypanosoma congolense (strain IL3000)</name>
    <dbReference type="NCBI Taxonomy" id="1068625"/>
    <lineage>
        <taxon>Eukaryota</taxon>
        <taxon>Discoba</taxon>
        <taxon>Euglenozoa</taxon>
        <taxon>Kinetoplastea</taxon>
        <taxon>Metakinetoplastina</taxon>
        <taxon>Trypanosomatida</taxon>
        <taxon>Trypanosomatidae</taxon>
        <taxon>Trypanosoma</taxon>
        <taxon>Nannomonas</taxon>
    </lineage>
</organism>
<protein>
    <submittedName>
        <fullName evidence="3">WGS project CAEQ00000000 data, annotated contig 1446</fullName>
    </submittedName>
</protein>
<reference evidence="3 4" key="2">
    <citation type="journal article" date="2012" name="Proc. Natl. Acad. Sci. U.S.A.">
        <title>Antigenic diversity is generated by distinct evolutionary mechanisms in African trypanosome species.</title>
        <authorList>
            <person name="Jackson A.P."/>
            <person name="Berry A."/>
            <person name="Aslett M."/>
            <person name="Allison H.C."/>
            <person name="Burton P."/>
            <person name="Vavrova-Anderson J."/>
            <person name="Brown R."/>
            <person name="Browne H."/>
            <person name="Corton N."/>
            <person name="Hauser H."/>
            <person name="Gamble J."/>
            <person name="Gilderthorp R."/>
            <person name="Marcello L."/>
            <person name="McQuillan J."/>
            <person name="Otto T.D."/>
            <person name="Quail M.A."/>
            <person name="Sanders M.J."/>
            <person name="van Tonder A."/>
            <person name="Ginger M.L."/>
            <person name="Field M.C."/>
            <person name="Barry J.D."/>
            <person name="Hertz-Fowler C."/>
            <person name="Berriman M."/>
        </authorList>
    </citation>
    <scope>NUCLEOTIDE SEQUENCE [LARGE SCALE GENOMIC DNA]</scope>
    <source>
        <strain evidence="3 4">IL3000</strain>
    </source>
</reference>
<feature type="transmembrane region" description="Helical" evidence="2">
    <location>
        <begin position="584"/>
        <end position="603"/>
    </location>
</feature>
<evidence type="ECO:0000313" key="4">
    <source>
        <dbReference type="Proteomes" id="UP000000702"/>
    </source>
</evidence>
<keyword evidence="2" id="KW-1133">Transmembrane helix</keyword>
<comment type="caution">
    <text evidence="3">The sequence shown here is derived from an EMBL/GenBank/DDBJ whole genome shotgun (WGS) entry which is preliminary data.</text>
</comment>
<accession>F9W6B5</accession>
<evidence type="ECO:0000256" key="2">
    <source>
        <dbReference type="SAM" id="Phobius"/>
    </source>
</evidence>
<feature type="transmembrane region" description="Helical" evidence="2">
    <location>
        <begin position="423"/>
        <end position="444"/>
    </location>
</feature>
<keyword evidence="2" id="KW-0812">Transmembrane</keyword>
<dbReference type="Proteomes" id="UP000000702">
    <property type="component" value="Unassembled WGS sequence"/>
</dbReference>
<feature type="transmembrane region" description="Helical" evidence="2">
    <location>
        <begin position="392"/>
        <end position="411"/>
    </location>
</feature>
<feature type="transmembrane region" description="Helical" evidence="2">
    <location>
        <begin position="534"/>
        <end position="551"/>
    </location>
</feature>
<reference evidence="4" key="1">
    <citation type="submission" date="2011-07" db="EMBL/GenBank/DDBJ databases">
        <title>Divergent evolution of antigenic variation in African trypanosomes.</title>
        <authorList>
            <person name="Jackson A.P."/>
            <person name="Berry A."/>
            <person name="Allison H.C."/>
            <person name="Burton P."/>
            <person name="Anderson J."/>
            <person name="Aslett M."/>
            <person name="Brown R."/>
            <person name="Corton N."/>
            <person name="Harris D."/>
            <person name="Hauser H."/>
            <person name="Gamble J."/>
            <person name="Gilderthorp R."/>
            <person name="McQuillan J."/>
            <person name="Quail M.A."/>
            <person name="Sanders M."/>
            <person name="Van Tonder A."/>
            <person name="Ginger M.L."/>
            <person name="Donelson J.E."/>
            <person name="Field M.C."/>
            <person name="Barry J.D."/>
            <person name="Berriman M."/>
            <person name="Hertz-Fowler C."/>
        </authorList>
    </citation>
    <scope>NUCLEOTIDE SEQUENCE [LARGE SCALE GENOMIC DNA]</scope>
    <source>
        <strain evidence="4">IL3000</strain>
    </source>
</reference>
<feature type="transmembrane region" description="Helical" evidence="2">
    <location>
        <begin position="558"/>
        <end position="578"/>
    </location>
</feature>
<feature type="transmembrane region" description="Helical" evidence="2">
    <location>
        <begin position="692"/>
        <end position="714"/>
    </location>
</feature>
<gene>
    <name evidence="3" type="ORF">TCIL3000_0_35770</name>
</gene>
<feature type="transmembrane region" description="Helical" evidence="2">
    <location>
        <begin position="483"/>
        <end position="505"/>
    </location>
</feature>
<evidence type="ECO:0000313" key="3">
    <source>
        <dbReference type="EMBL" id="CCD12720.1"/>
    </source>
</evidence>
<feature type="transmembrane region" description="Helical" evidence="2">
    <location>
        <begin position="363"/>
        <end position="380"/>
    </location>
</feature>
<proteinExistence type="predicted"/>